<dbReference type="HOGENOM" id="CLU_3202196_0_0_10"/>
<evidence type="ECO:0000313" key="2">
    <source>
        <dbReference type="EMBL" id="EHQ27892.1"/>
    </source>
</evidence>
<sequence>MDSTQQQAETTTAKKEWQAPELNTISKKDVQGGSGQNYDGHSAAS</sequence>
<reference evidence="2" key="1">
    <citation type="submission" date="2011-09" db="EMBL/GenBank/DDBJ databases">
        <title>The permanent draft genome of Mucilaginibacter paludis DSM 18603.</title>
        <authorList>
            <consortium name="US DOE Joint Genome Institute (JGI-PGF)"/>
            <person name="Lucas S."/>
            <person name="Han J."/>
            <person name="Lapidus A."/>
            <person name="Bruce D."/>
            <person name="Goodwin L."/>
            <person name="Pitluck S."/>
            <person name="Peters L."/>
            <person name="Kyrpides N."/>
            <person name="Mavromatis K."/>
            <person name="Ivanova N."/>
            <person name="Mikhailova N."/>
            <person name="Held B."/>
            <person name="Detter J.C."/>
            <person name="Tapia R."/>
            <person name="Han C."/>
            <person name="Land M."/>
            <person name="Hauser L."/>
            <person name="Markowitz V."/>
            <person name="Cheng J.-F."/>
            <person name="Hugenholtz P."/>
            <person name="Woyke T."/>
            <person name="Wu D."/>
            <person name="Tindall B."/>
            <person name="Brambilla E."/>
            <person name="Klenk H.-P."/>
            <person name="Eisen J.A."/>
        </authorList>
    </citation>
    <scope>NUCLEOTIDE SEQUENCE [LARGE SCALE GENOMIC DNA]</scope>
    <source>
        <strain evidence="2">DSM 18603</strain>
    </source>
</reference>
<gene>
    <name evidence="2" type="ORF">Mucpa_3794</name>
</gene>
<dbReference type="AlphaFoldDB" id="H1Y2B2"/>
<dbReference type="Proteomes" id="UP000002774">
    <property type="component" value="Chromosome"/>
</dbReference>
<organism evidence="2 3">
    <name type="scientific">Mucilaginibacter paludis DSM 18603</name>
    <dbReference type="NCBI Taxonomy" id="714943"/>
    <lineage>
        <taxon>Bacteria</taxon>
        <taxon>Pseudomonadati</taxon>
        <taxon>Bacteroidota</taxon>
        <taxon>Sphingobacteriia</taxon>
        <taxon>Sphingobacteriales</taxon>
        <taxon>Sphingobacteriaceae</taxon>
        <taxon>Mucilaginibacter</taxon>
    </lineage>
</organism>
<feature type="compositionally biased region" description="Low complexity" evidence="1">
    <location>
        <begin position="1"/>
        <end position="11"/>
    </location>
</feature>
<accession>H1Y2B2</accession>
<protein>
    <submittedName>
        <fullName evidence="2">Uncharacterized protein</fullName>
    </submittedName>
</protein>
<feature type="compositionally biased region" description="Polar residues" evidence="1">
    <location>
        <begin position="36"/>
        <end position="45"/>
    </location>
</feature>
<evidence type="ECO:0000313" key="3">
    <source>
        <dbReference type="Proteomes" id="UP000002774"/>
    </source>
</evidence>
<proteinExistence type="predicted"/>
<evidence type="ECO:0000256" key="1">
    <source>
        <dbReference type="SAM" id="MobiDB-lite"/>
    </source>
</evidence>
<dbReference type="EMBL" id="CM001403">
    <property type="protein sequence ID" value="EHQ27892.1"/>
    <property type="molecule type" value="Genomic_DNA"/>
</dbReference>
<feature type="region of interest" description="Disordered" evidence="1">
    <location>
        <begin position="1"/>
        <end position="45"/>
    </location>
</feature>
<dbReference type="RefSeq" id="WP_008508516.1">
    <property type="nucleotide sequence ID" value="NZ_CM001403.1"/>
</dbReference>
<name>H1Y2B2_9SPHI</name>
<dbReference type="STRING" id="714943.Mucpa_3794"/>
<keyword evidence="3" id="KW-1185">Reference proteome</keyword>